<feature type="repeat" description="TPR" evidence="3">
    <location>
        <begin position="267"/>
        <end position="300"/>
    </location>
</feature>
<proteinExistence type="predicted"/>
<keyword evidence="2 3" id="KW-0802">TPR repeat</keyword>
<feature type="domain" description="Cytochrome c-type biogenesis protein H TPR" evidence="4">
    <location>
        <begin position="256"/>
        <end position="367"/>
    </location>
</feature>
<dbReference type="SUPFAM" id="SSF81901">
    <property type="entry name" value="HCP-like"/>
    <property type="match status" value="1"/>
</dbReference>
<dbReference type="PANTHER" id="PTHR44186">
    <property type="match status" value="1"/>
</dbReference>
<dbReference type="OrthoDB" id="317977at2"/>
<evidence type="ECO:0000256" key="3">
    <source>
        <dbReference type="PROSITE-ProRule" id="PRU00339"/>
    </source>
</evidence>
<sequence>MKPTDPLESVYFIELPEDFHFTQKAMPIDPTIPLPVQKKEKDDPGTFNMKELTEEQILAGLLTVMAYDSDNKNILYYRSILGKARPNLKKELTEAAILKTKNQDYDLAEEIYASLRGFDPEDIATILNTALFFDQRADSYRTSGLYDDADAYDADALFYYRQAMDAEPAVPDAFFNAGFYYLKKHNFKEAKSCFETYLALTCEMTDDEMGENGLYKKNRAQELLNEISNRNMEDDHFKAAYDFINKGEVEKGLDEIRVFLEKNPAVWNAWFMLGWGLRQQKRYEDAKKAFEKTLTLEGGKRADTYNELAICFMEEQNLPKAKEALQTALSIEPENTKIISNLGYLALKEGNPSDAAAYFQTVLEYDPNDKLAAAELLKMDV</sequence>
<evidence type="ECO:0000313" key="5">
    <source>
        <dbReference type="EMBL" id="SJZ64127.1"/>
    </source>
</evidence>
<dbReference type="PROSITE" id="PS50005">
    <property type="entry name" value="TPR"/>
    <property type="match status" value="3"/>
</dbReference>
<gene>
    <name evidence="5" type="ORF">SAMN02745152_00832</name>
</gene>
<dbReference type="Pfam" id="PF23914">
    <property type="entry name" value="TPR_CcmH_CycH"/>
    <property type="match status" value="1"/>
</dbReference>
<keyword evidence="6" id="KW-1185">Reference proteome</keyword>
<evidence type="ECO:0000256" key="2">
    <source>
        <dbReference type="ARBA" id="ARBA00022803"/>
    </source>
</evidence>
<dbReference type="RefSeq" id="WP_078930582.1">
    <property type="nucleotide sequence ID" value="NZ_FUXC01000003.1"/>
</dbReference>
<feature type="repeat" description="TPR" evidence="3">
    <location>
        <begin position="336"/>
        <end position="369"/>
    </location>
</feature>
<dbReference type="Proteomes" id="UP000190395">
    <property type="component" value="Unassembled WGS sequence"/>
</dbReference>
<dbReference type="SMART" id="SM00028">
    <property type="entry name" value="TPR"/>
    <property type="match status" value="4"/>
</dbReference>
<protein>
    <submittedName>
        <fullName evidence="5">Tetratricopeptide repeat-containing protein</fullName>
    </submittedName>
</protein>
<evidence type="ECO:0000313" key="6">
    <source>
        <dbReference type="Proteomes" id="UP000190395"/>
    </source>
</evidence>
<name>A0A1T4MBB0_9SPIR</name>
<dbReference type="AlphaFoldDB" id="A0A1T4MBB0"/>
<dbReference type="GeneID" id="303367090"/>
<dbReference type="InterPro" id="IPR011990">
    <property type="entry name" value="TPR-like_helical_dom_sf"/>
</dbReference>
<dbReference type="InterPro" id="IPR019734">
    <property type="entry name" value="TPR_rpt"/>
</dbReference>
<dbReference type="InterPro" id="IPR056413">
    <property type="entry name" value="TPR_CcmH_CycH"/>
</dbReference>
<dbReference type="STRING" id="225004.SAMN02745152_00832"/>
<organism evidence="5 6">
    <name type="scientific">Treponema berlinense</name>
    <dbReference type="NCBI Taxonomy" id="225004"/>
    <lineage>
        <taxon>Bacteria</taxon>
        <taxon>Pseudomonadati</taxon>
        <taxon>Spirochaetota</taxon>
        <taxon>Spirochaetia</taxon>
        <taxon>Spirochaetales</taxon>
        <taxon>Treponemataceae</taxon>
        <taxon>Treponema</taxon>
    </lineage>
</organism>
<keyword evidence="1" id="KW-0677">Repeat</keyword>
<dbReference type="EMBL" id="FUXC01000003">
    <property type="protein sequence ID" value="SJZ64127.1"/>
    <property type="molecule type" value="Genomic_DNA"/>
</dbReference>
<feature type="repeat" description="TPR" evidence="3">
    <location>
        <begin position="302"/>
        <end position="335"/>
    </location>
</feature>
<dbReference type="Gene3D" id="1.25.40.10">
    <property type="entry name" value="Tetratricopeptide repeat domain"/>
    <property type="match status" value="3"/>
</dbReference>
<dbReference type="PANTHER" id="PTHR44186:SF1">
    <property type="entry name" value="BARDET-BIEDL SYNDROME 4 PROTEIN"/>
    <property type="match status" value="1"/>
</dbReference>
<reference evidence="5 6" key="1">
    <citation type="submission" date="2017-02" db="EMBL/GenBank/DDBJ databases">
        <authorList>
            <person name="Peterson S.W."/>
        </authorList>
    </citation>
    <scope>NUCLEOTIDE SEQUENCE [LARGE SCALE GENOMIC DNA]</scope>
    <source>
        <strain evidence="5 6">ATCC BAA-909</strain>
    </source>
</reference>
<evidence type="ECO:0000259" key="4">
    <source>
        <dbReference type="Pfam" id="PF23914"/>
    </source>
</evidence>
<accession>A0A1T4MBB0</accession>
<evidence type="ECO:0000256" key="1">
    <source>
        <dbReference type="ARBA" id="ARBA00022737"/>
    </source>
</evidence>